<gene>
    <name evidence="1" type="ORF">BCR25_08055</name>
</gene>
<dbReference type="EMBL" id="MIJY01000034">
    <property type="protein sequence ID" value="OEG12480.1"/>
    <property type="molecule type" value="Genomic_DNA"/>
</dbReference>
<comment type="caution">
    <text evidence="1">The sequence shown here is derived from an EMBL/GenBank/DDBJ whole genome shotgun (WGS) entry which is preliminary data.</text>
</comment>
<keyword evidence="2" id="KW-1185">Reference proteome</keyword>
<dbReference type="AlphaFoldDB" id="A0A1E5GJR3"/>
<name>A0A1E5GJR3_9ENTE</name>
<organism evidence="1 2">
    <name type="scientific">Enterococcus termitis</name>
    <dbReference type="NCBI Taxonomy" id="332950"/>
    <lineage>
        <taxon>Bacteria</taxon>
        <taxon>Bacillati</taxon>
        <taxon>Bacillota</taxon>
        <taxon>Bacilli</taxon>
        <taxon>Lactobacillales</taxon>
        <taxon>Enterococcaceae</taxon>
        <taxon>Enterococcus</taxon>
    </lineage>
</organism>
<sequence>MKKKIDLWCTGQVADARTYLAKVDGYSPEKVAEMSDDEVECAINKIAEENDFSVITKDNGQDIGLVPEEAWNQITWFQR</sequence>
<evidence type="ECO:0000313" key="1">
    <source>
        <dbReference type="EMBL" id="OEG12480.1"/>
    </source>
</evidence>
<dbReference type="Proteomes" id="UP000095094">
    <property type="component" value="Unassembled WGS sequence"/>
</dbReference>
<proteinExistence type="predicted"/>
<protein>
    <submittedName>
        <fullName evidence="1">Uncharacterized protein</fullName>
    </submittedName>
</protein>
<evidence type="ECO:0000313" key="2">
    <source>
        <dbReference type="Proteomes" id="UP000095094"/>
    </source>
</evidence>
<reference evidence="2" key="1">
    <citation type="submission" date="2016-09" db="EMBL/GenBank/DDBJ databases">
        <authorList>
            <person name="Gulvik C.A."/>
        </authorList>
    </citation>
    <scope>NUCLEOTIDE SEQUENCE [LARGE SCALE GENOMIC DNA]</scope>
    <source>
        <strain evidence="2">LMG 8895</strain>
    </source>
</reference>
<dbReference type="RefSeq" id="WP_069664181.1">
    <property type="nucleotide sequence ID" value="NZ_JBHUJJ010000001.1"/>
</dbReference>
<accession>A0A1E5GJR3</accession>